<protein>
    <submittedName>
        <fullName evidence="1">Uncharacterized protein</fullName>
    </submittedName>
</protein>
<comment type="caution">
    <text evidence="1">The sequence shown here is derived from an EMBL/GenBank/DDBJ whole genome shotgun (WGS) entry which is preliminary data.</text>
</comment>
<accession>A0A812XR74</accession>
<dbReference type="AlphaFoldDB" id="A0A812XR74"/>
<dbReference type="EMBL" id="CAJNJA010037674">
    <property type="protein sequence ID" value="CAE7736859.1"/>
    <property type="molecule type" value="Genomic_DNA"/>
</dbReference>
<evidence type="ECO:0000313" key="1">
    <source>
        <dbReference type="EMBL" id="CAE7736859.1"/>
    </source>
</evidence>
<name>A0A812XR74_9DINO</name>
<dbReference type="OrthoDB" id="417679at2759"/>
<organism evidence="1 2">
    <name type="scientific">Symbiodinium necroappetens</name>
    <dbReference type="NCBI Taxonomy" id="1628268"/>
    <lineage>
        <taxon>Eukaryota</taxon>
        <taxon>Sar</taxon>
        <taxon>Alveolata</taxon>
        <taxon>Dinophyceae</taxon>
        <taxon>Suessiales</taxon>
        <taxon>Symbiodiniaceae</taxon>
        <taxon>Symbiodinium</taxon>
    </lineage>
</organism>
<evidence type="ECO:0000313" key="2">
    <source>
        <dbReference type="Proteomes" id="UP000601435"/>
    </source>
</evidence>
<reference evidence="1" key="1">
    <citation type="submission" date="2021-02" db="EMBL/GenBank/DDBJ databases">
        <authorList>
            <person name="Dougan E. K."/>
            <person name="Rhodes N."/>
            <person name="Thang M."/>
            <person name="Chan C."/>
        </authorList>
    </citation>
    <scope>NUCLEOTIDE SEQUENCE</scope>
</reference>
<sequence>MARIVFCCACCEGSLVKIKAWVEQRLNERKVSWEMLPEEGGPREMPSFSHGYQVVGSLTQMKLIPMKAVRGLRNVFEYTTRLGLQSLETFHFMRDYDRTQVIYPARHLPRSSTVPVRGPDAGGTESFFAISGRQGDRLLLRLEVSDAHVTVSASQSSGTRTWHSQEGRMRKRFFVAGSSWDRCIAMDQDADHPDRYFAQVMVVSRTCAEEFQILLDEDPNRAIFPEAPRSTSGGSMVMGPESGKSDKKFLIAGYPGTTFEICLDLQSENRWKTVTWRKLAEEAPKAIAF</sequence>
<gene>
    <name evidence="1" type="ORF">SNEC2469_LOCUS21290</name>
</gene>
<dbReference type="Proteomes" id="UP000601435">
    <property type="component" value="Unassembled WGS sequence"/>
</dbReference>
<proteinExistence type="predicted"/>
<keyword evidence="2" id="KW-1185">Reference proteome</keyword>